<evidence type="ECO:0000313" key="2">
    <source>
        <dbReference type="EMBL" id="KAF2865321.1"/>
    </source>
</evidence>
<proteinExistence type="predicted"/>
<evidence type="ECO:0000256" key="1">
    <source>
        <dbReference type="SAM" id="MobiDB-lite"/>
    </source>
</evidence>
<reference evidence="2 3" key="1">
    <citation type="submission" date="2020-01" db="EMBL/GenBank/DDBJ databases">
        <authorList>
            <consortium name="DOE Joint Genome Institute"/>
            <person name="Haridas S."/>
            <person name="Albert R."/>
            <person name="Binder M."/>
            <person name="Bloem J."/>
            <person name="Labutti K."/>
            <person name="Salamov A."/>
            <person name="Andreopoulos B."/>
            <person name="Baker S.E."/>
            <person name="Barry K."/>
            <person name="Bills G."/>
            <person name="Bluhm B.H."/>
            <person name="Cannon C."/>
            <person name="Castanera R."/>
            <person name="Culley D.E."/>
            <person name="Daum C."/>
            <person name="Ezra D."/>
            <person name="Gonzalez J.B."/>
            <person name="Henrissat B."/>
            <person name="Kuo A."/>
            <person name="Liang C."/>
            <person name="Lipzen A."/>
            <person name="Lutzoni F."/>
            <person name="Magnuson J."/>
            <person name="Mondo S."/>
            <person name="Nolan M."/>
            <person name="Ohm R."/>
            <person name="Pangilinan J."/>
            <person name="Park H.-J.H."/>
            <person name="Ramirez L."/>
            <person name="Alfaro M."/>
            <person name="Sun H."/>
            <person name="Tritt A."/>
            <person name="Yoshinaga Y."/>
            <person name="Zwiers L.-H.L."/>
            <person name="Turgeon B.G."/>
            <person name="Goodwin S.B."/>
            <person name="Spatafora J.W."/>
            <person name="Crous P.W."/>
            <person name="Grigoriev I.V."/>
        </authorList>
    </citation>
    <scope>NUCLEOTIDE SEQUENCE [LARGE SCALE GENOMIC DNA]</scope>
    <source>
        <strain evidence="2 3">CBS 611.86</strain>
    </source>
</reference>
<dbReference type="OrthoDB" id="3788377at2759"/>
<dbReference type="EMBL" id="JAADJZ010000034">
    <property type="protein sequence ID" value="KAF2865321.1"/>
    <property type="molecule type" value="Genomic_DNA"/>
</dbReference>
<gene>
    <name evidence="2" type="ORF">BDV95DRAFT_256881</name>
</gene>
<accession>A0A7C8M257</accession>
<organism evidence="2 3">
    <name type="scientific">Massariosphaeria phaeospora</name>
    <dbReference type="NCBI Taxonomy" id="100035"/>
    <lineage>
        <taxon>Eukaryota</taxon>
        <taxon>Fungi</taxon>
        <taxon>Dikarya</taxon>
        <taxon>Ascomycota</taxon>
        <taxon>Pezizomycotina</taxon>
        <taxon>Dothideomycetes</taxon>
        <taxon>Pleosporomycetidae</taxon>
        <taxon>Pleosporales</taxon>
        <taxon>Pleosporales incertae sedis</taxon>
        <taxon>Massariosphaeria</taxon>
    </lineage>
</organism>
<sequence length="184" mass="20525">MSSSCSTPTSSNSFSQYSSNSSQYRKVEYHDGMIIRIAESRRRSHVTLSRTLSTSSRRSQYTDTSIDYSRSTRSDPTGPYDQSHSSFSTTSPASLSYLTSVPHSSSRRRAKAVIIQASTSEEPKSKEAYPYFDASSMLTPPPTPRIERLSTPELPDLDETLFCDCCASHDLKSCASCGRELFRR</sequence>
<name>A0A7C8M257_9PLEO</name>
<keyword evidence="3" id="KW-1185">Reference proteome</keyword>
<feature type="region of interest" description="Disordered" evidence="1">
    <location>
        <begin position="42"/>
        <end position="93"/>
    </location>
</feature>
<feature type="compositionally biased region" description="Low complexity" evidence="1">
    <location>
        <begin position="83"/>
        <end position="93"/>
    </location>
</feature>
<feature type="compositionally biased region" description="Polar residues" evidence="1">
    <location>
        <begin position="61"/>
        <end position="75"/>
    </location>
</feature>
<feature type="compositionally biased region" description="Low complexity" evidence="1">
    <location>
        <begin position="46"/>
        <end position="59"/>
    </location>
</feature>
<dbReference type="Proteomes" id="UP000481861">
    <property type="component" value="Unassembled WGS sequence"/>
</dbReference>
<comment type="caution">
    <text evidence="2">The sequence shown here is derived from an EMBL/GenBank/DDBJ whole genome shotgun (WGS) entry which is preliminary data.</text>
</comment>
<feature type="region of interest" description="Disordered" evidence="1">
    <location>
        <begin position="1"/>
        <end position="22"/>
    </location>
</feature>
<evidence type="ECO:0000313" key="3">
    <source>
        <dbReference type="Proteomes" id="UP000481861"/>
    </source>
</evidence>
<protein>
    <submittedName>
        <fullName evidence="2">Uncharacterized protein</fullName>
    </submittedName>
</protein>
<dbReference type="AlphaFoldDB" id="A0A7C8M257"/>